<keyword evidence="2" id="KW-1185">Reference proteome</keyword>
<feature type="region of interest" description="Disordered" evidence="1">
    <location>
        <begin position="1"/>
        <end position="144"/>
    </location>
</feature>
<evidence type="ECO:0000313" key="2">
    <source>
        <dbReference type="Proteomes" id="UP000887578"/>
    </source>
</evidence>
<sequence>MSSNGNGSDEENKENVNEPNLNGSKVATEESDDQSSSSLINGSKSNSALSGGSRNGNSPGAPATQLHRNESETTNGSRKRRRSDSCLAKLLGSVESADGGGKSGTPVKKAMTDKKSENDGKSDCKVKADKKVAAPKIADPSSCSNFAADVEFSGSRFTEAIDPYDDPVSNNGNKSSSASNGSNNGSKSTSTASGGSKSGRKSNSSVSVASENGNIPGTPATHRQRIQREGTNGSERFFIIV</sequence>
<feature type="region of interest" description="Disordered" evidence="1">
    <location>
        <begin position="159"/>
        <end position="241"/>
    </location>
</feature>
<proteinExistence type="predicted"/>
<feature type="compositionally biased region" description="Polar residues" evidence="1">
    <location>
        <begin position="48"/>
        <end position="58"/>
    </location>
</feature>
<feature type="compositionally biased region" description="Low complexity" evidence="1">
    <location>
        <begin position="35"/>
        <end position="47"/>
    </location>
</feature>
<evidence type="ECO:0000256" key="1">
    <source>
        <dbReference type="SAM" id="MobiDB-lite"/>
    </source>
</evidence>
<dbReference type="AlphaFoldDB" id="A0A914P4R0"/>
<feature type="compositionally biased region" description="Basic and acidic residues" evidence="1">
    <location>
        <begin position="110"/>
        <end position="132"/>
    </location>
</feature>
<accession>A0A914P4R0</accession>
<protein>
    <submittedName>
        <fullName evidence="3">Uncharacterized protein</fullName>
    </submittedName>
</protein>
<evidence type="ECO:0000313" key="3">
    <source>
        <dbReference type="WBParaSite" id="PDA_v2.g12870.t1"/>
    </source>
</evidence>
<dbReference type="WBParaSite" id="PDA_v2.g12870.t1">
    <property type="protein sequence ID" value="PDA_v2.g12870.t1"/>
    <property type="gene ID" value="PDA_v2.g12870"/>
</dbReference>
<dbReference type="Proteomes" id="UP000887578">
    <property type="component" value="Unplaced"/>
</dbReference>
<organism evidence="2 3">
    <name type="scientific">Panagrolaimus davidi</name>
    <dbReference type="NCBI Taxonomy" id="227884"/>
    <lineage>
        <taxon>Eukaryota</taxon>
        <taxon>Metazoa</taxon>
        <taxon>Ecdysozoa</taxon>
        <taxon>Nematoda</taxon>
        <taxon>Chromadorea</taxon>
        <taxon>Rhabditida</taxon>
        <taxon>Tylenchina</taxon>
        <taxon>Panagrolaimomorpha</taxon>
        <taxon>Panagrolaimoidea</taxon>
        <taxon>Panagrolaimidae</taxon>
        <taxon>Panagrolaimus</taxon>
    </lineage>
</organism>
<name>A0A914P4R0_9BILA</name>
<feature type="compositionally biased region" description="Low complexity" evidence="1">
    <location>
        <begin position="168"/>
        <end position="214"/>
    </location>
</feature>
<reference evidence="3" key="1">
    <citation type="submission" date="2022-11" db="UniProtKB">
        <authorList>
            <consortium name="WormBaseParasite"/>
        </authorList>
    </citation>
    <scope>IDENTIFICATION</scope>
</reference>